<protein>
    <submittedName>
        <fullName evidence="3">Short chain dehydrogenase family protein</fullName>
    </submittedName>
</protein>
<feature type="compositionally biased region" description="Low complexity" evidence="1">
    <location>
        <begin position="204"/>
        <end position="215"/>
    </location>
</feature>
<reference evidence="3 4" key="1">
    <citation type="submission" date="2020-08" db="EMBL/GenBank/DDBJ databases">
        <title>The completed genome sequence of the pathogenic ascomycete fungus Penicillium digitatum.</title>
        <authorList>
            <person name="Wang M."/>
        </authorList>
    </citation>
    <scope>NUCLEOTIDE SEQUENCE [LARGE SCALE GENOMIC DNA]</scope>
    <source>
        <strain evidence="3 4">PdW03</strain>
    </source>
</reference>
<evidence type="ECO:0000256" key="2">
    <source>
        <dbReference type="SAM" id="SignalP"/>
    </source>
</evidence>
<organism evidence="3 4">
    <name type="scientific">Penicillium digitatum</name>
    <name type="common">Green mold</name>
    <dbReference type="NCBI Taxonomy" id="36651"/>
    <lineage>
        <taxon>Eukaryota</taxon>
        <taxon>Fungi</taxon>
        <taxon>Dikarya</taxon>
        <taxon>Ascomycota</taxon>
        <taxon>Pezizomycotina</taxon>
        <taxon>Eurotiomycetes</taxon>
        <taxon>Eurotiomycetidae</taxon>
        <taxon>Eurotiales</taxon>
        <taxon>Aspergillaceae</taxon>
        <taxon>Penicillium</taxon>
    </lineage>
</organism>
<feature type="region of interest" description="Disordered" evidence="1">
    <location>
        <begin position="188"/>
        <end position="219"/>
    </location>
</feature>
<name>A0A7T7BPC5_PENDI</name>
<proteinExistence type="predicted"/>
<dbReference type="AlphaFoldDB" id="A0A7T7BPC5"/>
<gene>
    <name evidence="3" type="ORF">Pdw03_2104</name>
</gene>
<dbReference type="EMBL" id="CP060778">
    <property type="protein sequence ID" value="QQK47206.1"/>
    <property type="molecule type" value="Genomic_DNA"/>
</dbReference>
<evidence type="ECO:0000313" key="4">
    <source>
        <dbReference type="Proteomes" id="UP000595662"/>
    </source>
</evidence>
<accession>A0A7T7BPC5</accession>
<feature type="chain" id="PRO_5031497165" evidence="2">
    <location>
        <begin position="21"/>
        <end position="317"/>
    </location>
</feature>
<dbReference type="VEuPathDB" id="FungiDB:PDIP_26930"/>
<keyword evidence="2" id="KW-0732">Signal</keyword>
<dbReference type="KEGG" id="pdp:PDIP_26930"/>
<sequence>MPAPLAKGLIITVSVIVAAGIAVCESPKFQQWVTTSRRKIALALHNLGDEMQPQDIALRQDISMTEETGEIAEERRRIARAEIMRRKTLLESRRKTSQPGQSHKSFDTLVDNEGNLLKPKDLEYDVQPNEESTANSTGVDLETLEPLRRGAKQIEAEPSTTLGRNQLHVDIPSSTLSIHSSESIVPFTPGPETPERGSLFDPFSPNSPLSVSGSSHTEDPQQVFFSHPDVPNNRTYEHDHLAELDGFGYASIQSHDDILAAPSTTGSFSHVGGFEDDTSDGILSDFDGRSIGGVATPAWSDVGSVISNEDAGDHKLL</sequence>
<feature type="signal peptide" evidence="2">
    <location>
        <begin position="1"/>
        <end position="20"/>
    </location>
</feature>
<evidence type="ECO:0000256" key="1">
    <source>
        <dbReference type="SAM" id="MobiDB-lite"/>
    </source>
</evidence>
<dbReference type="Proteomes" id="UP000595662">
    <property type="component" value="Chromosome 5"/>
</dbReference>
<dbReference type="RefSeq" id="XP_014536154.2">
    <property type="nucleotide sequence ID" value="XM_014680668.2"/>
</dbReference>
<dbReference type="GeneID" id="26231013"/>
<evidence type="ECO:0000313" key="3">
    <source>
        <dbReference type="EMBL" id="QQK47206.1"/>
    </source>
</evidence>